<dbReference type="AlphaFoldDB" id="A0A552UG85"/>
<keyword evidence="5 13" id="KW-0812">Transmembrane</keyword>
<proteinExistence type="inferred from homology"/>
<keyword evidence="8 13" id="KW-1133">Transmembrane helix</keyword>
<keyword evidence="7" id="KW-0630">Potassium</keyword>
<evidence type="ECO:0000256" key="12">
    <source>
        <dbReference type="ARBA" id="ARBA00034430"/>
    </source>
</evidence>
<evidence type="ECO:0000256" key="13">
    <source>
        <dbReference type="SAM" id="Phobius"/>
    </source>
</evidence>
<keyword evidence="10 13" id="KW-0472">Membrane</keyword>
<sequence>MTDRSAERLDGFTDAAFAFAVSLLVAGGGGNGGTDLWSRLADVPAFAIGFAIIGMFWHAHVRWRRHRGPGDGLSVLLTFVLVFVVLVFVFPLAAMADSFSAYILGRPDEHSLQELFTIYGVAFLAMSATMAALFADVLRRPDLTPAQRAPVLGDMIIWLILCGTAIVSTILAAQGGRAAVYAPMVYATLPVLIGGFAWRWRW</sequence>
<evidence type="ECO:0000256" key="10">
    <source>
        <dbReference type="ARBA" id="ARBA00023136"/>
    </source>
</evidence>
<feature type="transmembrane region" description="Helical" evidence="13">
    <location>
        <begin position="12"/>
        <end position="31"/>
    </location>
</feature>
<dbReference type="EMBL" id="VJWA01000001">
    <property type="protein sequence ID" value="TRW17238.1"/>
    <property type="molecule type" value="Genomic_DNA"/>
</dbReference>
<evidence type="ECO:0000313" key="15">
    <source>
        <dbReference type="Proteomes" id="UP000317894"/>
    </source>
</evidence>
<feature type="transmembrane region" description="Helical" evidence="13">
    <location>
        <begin position="73"/>
        <end position="96"/>
    </location>
</feature>
<protein>
    <submittedName>
        <fullName evidence="14">DUF1211 domain-containing protein</fullName>
    </submittedName>
</protein>
<dbReference type="GO" id="GO:0015252">
    <property type="term" value="F:proton channel activity"/>
    <property type="evidence" value="ECO:0007669"/>
    <property type="project" value="InterPro"/>
</dbReference>
<feature type="transmembrane region" description="Helical" evidence="13">
    <location>
        <begin position="116"/>
        <end position="138"/>
    </location>
</feature>
<reference evidence="14 15" key="1">
    <citation type="submission" date="2019-07" db="EMBL/GenBank/DDBJ databases">
        <title>Novel species isolated from glacier.</title>
        <authorList>
            <person name="Liu Q."/>
            <person name="Xin Y.-H."/>
        </authorList>
    </citation>
    <scope>NUCLEOTIDE SEQUENCE [LARGE SCALE GENOMIC DNA]</scope>
    <source>
        <strain evidence="14 15">LB1R16</strain>
    </source>
</reference>
<evidence type="ECO:0000256" key="4">
    <source>
        <dbReference type="ARBA" id="ARBA00022538"/>
    </source>
</evidence>
<comment type="subcellular location">
    <subcellularLocation>
        <location evidence="1">Membrane</location>
        <topology evidence="1">Multi-pass membrane protein</topology>
    </subcellularLocation>
</comment>
<keyword evidence="11" id="KW-0407">Ion channel</keyword>
<feature type="transmembrane region" description="Helical" evidence="13">
    <location>
        <begin position="150"/>
        <end position="172"/>
    </location>
</feature>
<keyword evidence="6" id="KW-0631">Potassium channel</keyword>
<dbReference type="GO" id="GO:0016020">
    <property type="term" value="C:membrane"/>
    <property type="evidence" value="ECO:0007669"/>
    <property type="project" value="UniProtKB-SubCell"/>
</dbReference>
<keyword evidence="9" id="KW-0406">Ion transport</keyword>
<accession>A0A552UG85</accession>
<keyword evidence="3" id="KW-0813">Transport</keyword>
<dbReference type="OrthoDB" id="7570568at2"/>
<dbReference type="RefSeq" id="WP_143554783.1">
    <property type="nucleotide sequence ID" value="NZ_VJWA01000001.1"/>
</dbReference>
<feature type="transmembrane region" description="Helical" evidence="13">
    <location>
        <begin position="43"/>
        <end position="61"/>
    </location>
</feature>
<dbReference type="Proteomes" id="UP000317894">
    <property type="component" value="Unassembled WGS sequence"/>
</dbReference>
<dbReference type="InterPro" id="IPR010617">
    <property type="entry name" value="TMEM175-like"/>
</dbReference>
<evidence type="ECO:0000256" key="1">
    <source>
        <dbReference type="ARBA" id="ARBA00004141"/>
    </source>
</evidence>
<evidence type="ECO:0000256" key="7">
    <source>
        <dbReference type="ARBA" id="ARBA00022958"/>
    </source>
</evidence>
<evidence type="ECO:0000256" key="9">
    <source>
        <dbReference type="ARBA" id="ARBA00023065"/>
    </source>
</evidence>
<evidence type="ECO:0000256" key="5">
    <source>
        <dbReference type="ARBA" id="ARBA00022692"/>
    </source>
</evidence>
<gene>
    <name evidence="14" type="ORF">FMM06_03335</name>
</gene>
<keyword evidence="15" id="KW-1185">Reference proteome</keyword>
<comment type="caution">
    <text evidence="14">The sequence shown here is derived from an EMBL/GenBank/DDBJ whole genome shotgun (WGS) entry which is preliminary data.</text>
</comment>
<dbReference type="Pfam" id="PF06736">
    <property type="entry name" value="TMEM175"/>
    <property type="match status" value="1"/>
</dbReference>
<feature type="transmembrane region" description="Helical" evidence="13">
    <location>
        <begin position="178"/>
        <end position="198"/>
    </location>
</feature>
<evidence type="ECO:0000256" key="6">
    <source>
        <dbReference type="ARBA" id="ARBA00022826"/>
    </source>
</evidence>
<evidence type="ECO:0000313" key="14">
    <source>
        <dbReference type="EMBL" id="TRW17238.1"/>
    </source>
</evidence>
<keyword evidence="4" id="KW-0633">Potassium transport</keyword>
<evidence type="ECO:0000256" key="2">
    <source>
        <dbReference type="ARBA" id="ARBA00006920"/>
    </source>
</evidence>
<evidence type="ECO:0000256" key="11">
    <source>
        <dbReference type="ARBA" id="ARBA00023303"/>
    </source>
</evidence>
<evidence type="ECO:0000256" key="3">
    <source>
        <dbReference type="ARBA" id="ARBA00022448"/>
    </source>
</evidence>
<dbReference type="GO" id="GO:0005267">
    <property type="term" value="F:potassium channel activity"/>
    <property type="evidence" value="ECO:0007669"/>
    <property type="project" value="UniProtKB-KW"/>
</dbReference>
<comment type="similarity">
    <text evidence="2">Belongs to the TMEM175 family.</text>
</comment>
<name>A0A552UG85_9SPHN</name>
<evidence type="ECO:0000256" key="8">
    <source>
        <dbReference type="ARBA" id="ARBA00022989"/>
    </source>
</evidence>
<comment type="catalytic activity">
    <reaction evidence="12">
        <text>K(+)(in) = K(+)(out)</text>
        <dbReference type="Rhea" id="RHEA:29463"/>
        <dbReference type="ChEBI" id="CHEBI:29103"/>
    </reaction>
</comment>
<organism evidence="14 15">
    <name type="scientific">Glacieibacterium frigidum</name>
    <dbReference type="NCBI Taxonomy" id="2593303"/>
    <lineage>
        <taxon>Bacteria</taxon>
        <taxon>Pseudomonadati</taxon>
        <taxon>Pseudomonadota</taxon>
        <taxon>Alphaproteobacteria</taxon>
        <taxon>Sphingomonadales</taxon>
        <taxon>Sphingosinicellaceae</taxon>
        <taxon>Glacieibacterium</taxon>
    </lineage>
</organism>